<dbReference type="FunFam" id="3.30.565.10:FF:000010">
    <property type="entry name" value="Sensor histidine kinase RcsC"/>
    <property type="match status" value="1"/>
</dbReference>
<dbReference type="FunFam" id="1.10.287.130:FF:000145">
    <property type="entry name" value="Sensory transduction histidine kinase"/>
    <property type="match status" value="1"/>
</dbReference>
<comment type="caution">
    <text evidence="15">The sequence shown here is derived from an EMBL/GenBank/DDBJ whole genome shotgun (WGS) entry which is preliminary data.</text>
</comment>
<dbReference type="PROSITE" id="PS50109">
    <property type="entry name" value="HIS_KIN"/>
    <property type="match status" value="1"/>
</dbReference>
<evidence type="ECO:0000313" key="15">
    <source>
        <dbReference type="EMBL" id="MBD2149827.1"/>
    </source>
</evidence>
<evidence type="ECO:0000256" key="3">
    <source>
        <dbReference type="ARBA" id="ARBA00012438"/>
    </source>
</evidence>
<dbReference type="CDD" id="cd17546">
    <property type="entry name" value="REC_hyHK_CKI1_RcsC-like"/>
    <property type="match status" value="1"/>
</dbReference>
<dbReference type="GO" id="GO:0000155">
    <property type="term" value="F:phosphorelay sensor kinase activity"/>
    <property type="evidence" value="ECO:0007669"/>
    <property type="project" value="InterPro"/>
</dbReference>
<organism evidence="15 16">
    <name type="scientific">Pseudanabaena cinerea FACHB-1277</name>
    <dbReference type="NCBI Taxonomy" id="2949581"/>
    <lineage>
        <taxon>Bacteria</taxon>
        <taxon>Bacillati</taxon>
        <taxon>Cyanobacteriota</taxon>
        <taxon>Cyanophyceae</taxon>
        <taxon>Pseudanabaenales</taxon>
        <taxon>Pseudanabaenaceae</taxon>
        <taxon>Pseudanabaena</taxon>
        <taxon>Pseudanabaena cinerea</taxon>
    </lineage>
</organism>
<comment type="catalytic activity">
    <reaction evidence="1">
        <text>ATP + protein L-histidine = ADP + protein N-phospho-L-histidine.</text>
        <dbReference type="EC" id="2.7.13.3"/>
    </reaction>
</comment>
<dbReference type="Pfam" id="PF00512">
    <property type="entry name" value="HisKA"/>
    <property type="match status" value="1"/>
</dbReference>
<name>A0A926Z5P5_9CYAN</name>
<dbReference type="SUPFAM" id="SSF55785">
    <property type="entry name" value="PYP-like sensor domain (PAS domain)"/>
    <property type="match status" value="2"/>
</dbReference>
<gene>
    <name evidence="15" type="ORF">H6F44_06770</name>
</gene>
<dbReference type="InterPro" id="IPR035965">
    <property type="entry name" value="PAS-like_dom_sf"/>
</dbReference>
<feature type="domain" description="PAC" evidence="14">
    <location>
        <begin position="217"/>
        <end position="270"/>
    </location>
</feature>
<evidence type="ECO:0000256" key="6">
    <source>
        <dbReference type="ARBA" id="ARBA00022777"/>
    </source>
</evidence>
<dbReference type="SMART" id="SM00448">
    <property type="entry name" value="REC"/>
    <property type="match status" value="2"/>
</dbReference>
<dbReference type="InterPro" id="IPR000700">
    <property type="entry name" value="PAS-assoc_C"/>
</dbReference>
<dbReference type="EC" id="2.7.13.3" evidence="3"/>
<evidence type="ECO:0000259" key="12">
    <source>
        <dbReference type="PROSITE" id="PS50110"/>
    </source>
</evidence>
<feature type="modified residue" description="4-aspartylphosphate" evidence="9">
    <location>
        <position position="57"/>
    </location>
</feature>
<dbReference type="Gene3D" id="3.40.50.2300">
    <property type="match status" value="2"/>
</dbReference>
<keyword evidence="4 9" id="KW-0597">Phosphoprotein</keyword>
<dbReference type="PROSITE" id="PS50113">
    <property type="entry name" value="PAC"/>
    <property type="match status" value="2"/>
</dbReference>
<evidence type="ECO:0000256" key="8">
    <source>
        <dbReference type="ARBA" id="ARBA00074306"/>
    </source>
</evidence>
<feature type="modified residue" description="4-aspartylphosphate" evidence="9">
    <location>
        <position position="739"/>
    </location>
</feature>
<sequence>MSEPLNALIVEDLEDDTLLTLRELKRGGFNVVWERVETAEALRNALLNHPWDIVLSDYNLPQFNAPMALQIVKQIQPNIPFIVISGTIGEASAVELMRQGANDYLMKGKLTRLAEVVRRELREAEIHLERQQAALELARTKERLQLAIAGSGIGLWDWDVPSGNLIFNERWAEIIGYTIEELEFLNAETVKEKIHPDDFQSVTLALEQHFRKEKETYECEMRMRHKLGGWVWVLASGKVVEWDADGKPLRMTGTHLDISGRKQSVEMLQQLNQTLEEKVRLRTAALQESESRLREAQQIAHLGSWDLDVLTRKNSWSEEIFRIFRLDPDCPEPKCEEMVAYFSTIDRLRIVHLIDRAIQLTEAFESDLQIIRADGSMGYVFVKAEAIANEEGQVIRLFGILMDISDRKLAEFQLQHTNEELVRATRLKDEFLASMSHELRTPLNAILGMTEGLLEGVFGDVSDRQIRALKTLENSGNHLLSLINDILDVAKIESGQMVLDLSATSVQNLCKSSIVFVSQQSLRKQIQIIEQIPQNLPDLIIDERRIRQVLINLLNNAVKFTDIGGSITLTVTLLSGEEYGENSFLRFAVKDTGIGIAPENITKLFQPFIQIDSALNRKYEGTGLGLALVKRIVEMHNGNVGLTSELGVGSCFTVELPCGSTVLANPKSESQLNPAFYPQPSTSTLLGSPLILLAEDNEANIATISSYLGAKGYRIVSAKDGAEAIALAKSHQPDLILMDVQMPVMDGLEATKQIRLDPSVVNIPIIALTALAMEGDRDRCLAAGADEYVSKPIKLKQLVHLIQDLL</sequence>
<evidence type="ECO:0000259" key="13">
    <source>
        <dbReference type="PROSITE" id="PS50112"/>
    </source>
</evidence>
<comment type="similarity">
    <text evidence="2">In the N-terminal section; belongs to the phytochrome family.</text>
</comment>
<evidence type="ECO:0000256" key="9">
    <source>
        <dbReference type="PROSITE-ProRule" id="PRU00169"/>
    </source>
</evidence>
<evidence type="ECO:0000256" key="5">
    <source>
        <dbReference type="ARBA" id="ARBA00022679"/>
    </source>
</evidence>
<keyword evidence="7" id="KW-0902">Two-component regulatory system</keyword>
<keyword evidence="10" id="KW-0175">Coiled coil</keyword>
<dbReference type="InterPro" id="IPR004358">
    <property type="entry name" value="Sig_transdc_His_kin-like_C"/>
</dbReference>
<dbReference type="PANTHER" id="PTHR43047">
    <property type="entry name" value="TWO-COMPONENT HISTIDINE PROTEIN KINASE"/>
    <property type="match status" value="1"/>
</dbReference>
<keyword evidence="5" id="KW-0808">Transferase</keyword>
<dbReference type="CDD" id="cd00156">
    <property type="entry name" value="REC"/>
    <property type="match status" value="1"/>
</dbReference>
<dbReference type="Gene3D" id="1.10.287.130">
    <property type="match status" value="1"/>
</dbReference>
<dbReference type="RefSeq" id="WP_190350197.1">
    <property type="nucleotide sequence ID" value="NZ_JACJPY010000014.1"/>
</dbReference>
<dbReference type="Pfam" id="PF08447">
    <property type="entry name" value="PAS_3"/>
    <property type="match status" value="1"/>
</dbReference>
<feature type="domain" description="Histidine kinase" evidence="11">
    <location>
        <begin position="434"/>
        <end position="660"/>
    </location>
</feature>
<reference evidence="15" key="1">
    <citation type="journal article" date="2015" name="ISME J.">
        <title>Draft Genome Sequence of Streptomyces incarnatus NRRL8089, which Produces the Nucleoside Antibiotic Sinefungin.</title>
        <authorList>
            <person name="Oshima K."/>
            <person name="Hattori M."/>
            <person name="Shimizu H."/>
            <person name="Fukuda K."/>
            <person name="Nemoto M."/>
            <person name="Inagaki K."/>
            <person name="Tamura T."/>
        </authorList>
    </citation>
    <scope>NUCLEOTIDE SEQUENCE</scope>
    <source>
        <strain evidence="15">FACHB-1277</strain>
    </source>
</reference>
<keyword evidence="6" id="KW-0418">Kinase</keyword>
<dbReference type="Proteomes" id="UP000631421">
    <property type="component" value="Unassembled WGS sequence"/>
</dbReference>
<dbReference type="InterPro" id="IPR013655">
    <property type="entry name" value="PAS_fold_3"/>
</dbReference>
<feature type="domain" description="Response regulatory" evidence="12">
    <location>
        <begin position="690"/>
        <end position="806"/>
    </location>
</feature>
<dbReference type="InterPro" id="IPR001610">
    <property type="entry name" value="PAC"/>
</dbReference>
<dbReference type="CDD" id="cd00130">
    <property type="entry name" value="PAS"/>
    <property type="match status" value="1"/>
</dbReference>
<dbReference type="Gene3D" id="2.10.70.100">
    <property type="match status" value="1"/>
</dbReference>
<dbReference type="InterPro" id="IPR011006">
    <property type="entry name" value="CheY-like_superfamily"/>
</dbReference>
<evidence type="ECO:0000256" key="7">
    <source>
        <dbReference type="ARBA" id="ARBA00023012"/>
    </source>
</evidence>
<dbReference type="PROSITE" id="PS50110">
    <property type="entry name" value="RESPONSE_REGULATORY"/>
    <property type="match status" value="2"/>
</dbReference>
<dbReference type="InterPro" id="IPR036890">
    <property type="entry name" value="HATPase_C_sf"/>
</dbReference>
<accession>A0A926Z5P5</accession>
<dbReference type="CDD" id="cd16922">
    <property type="entry name" value="HATPase_EvgS-ArcB-TorS-like"/>
    <property type="match status" value="1"/>
</dbReference>
<proteinExistence type="inferred from homology"/>
<keyword evidence="16" id="KW-1185">Reference proteome</keyword>
<dbReference type="AlphaFoldDB" id="A0A926Z5P5"/>
<feature type="domain" description="PAS" evidence="13">
    <location>
        <begin position="140"/>
        <end position="213"/>
    </location>
</feature>
<evidence type="ECO:0000313" key="16">
    <source>
        <dbReference type="Proteomes" id="UP000631421"/>
    </source>
</evidence>
<evidence type="ECO:0000256" key="1">
    <source>
        <dbReference type="ARBA" id="ARBA00000085"/>
    </source>
</evidence>
<reference evidence="15" key="2">
    <citation type="submission" date="2020-08" db="EMBL/GenBank/DDBJ databases">
        <authorList>
            <person name="Chen M."/>
            <person name="Teng W."/>
            <person name="Zhao L."/>
            <person name="Hu C."/>
            <person name="Zhou Y."/>
            <person name="Han B."/>
            <person name="Song L."/>
            <person name="Shu W."/>
        </authorList>
    </citation>
    <scope>NUCLEOTIDE SEQUENCE</scope>
    <source>
        <strain evidence="15">FACHB-1277</strain>
    </source>
</reference>
<dbReference type="SMART" id="SM00086">
    <property type="entry name" value="PAC"/>
    <property type="match status" value="2"/>
</dbReference>
<dbReference type="SUPFAM" id="SSF55874">
    <property type="entry name" value="ATPase domain of HSP90 chaperone/DNA topoisomerase II/histidine kinase"/>
    <property type="match status" value="1"/>
</dbReference>
<dbReference type="InterPro" id="IPR005467">
    <property type="entry name" value="His_kinase_dom"/>
</dbReference>
<dbReference type="InterPro" id="IPR000014">
    <property type="entry name" value="PAS"/>
</dbReference>
<dbReference type="SMART" id="SM00387">
    <property type="entry name" value="HATPase_c"/>
    <property type="match status" value="1"/>
</dbReference>
<dbReference type="InterPro" id="IPR003594">
    <property type="entry name" value="HATPase_dom"/>
</dbReference>
<dbReference type="PROSITE" id="PS50112">
    <property type="entry name" value="PAS"/>
    <property type="match status" value="1"/>
</dbReference>
<evidence type="ECO:0000256" key="2">
    <source>
        <dbReference type="ARBA" id="ARBA00006402"/>
    </source>
</evidence>
<dbReference type="PRINTS" id="PR00344">
    <property type="entry name" value="BCTRLSENSOR"/>
</dbReference>
<feature type="coiled-coil region" evidence="10">
    <location>
        <begin position="114"/>
        <end position="141"/>
    </location>
</feature>
<evidence type="ECO:0000259" key="11">
    <source>
        <dbReference type="PROSITE" id="PS50109"/>
    </source>
</evidence>
<dbReference type="PANTHER" id="PTHR43047:SF63">
    <property type="entry name" value="HISTIDINE KINASE"/>
    <property type="match status" value="1"/>
</dbReference>
<dbReference type="Pfam" id="PF02518">
    <property type="entry name" value="HATPase_c"/>
    <property type="match status" value="1"/>
</dbReference>
<evidence type="ECO:0000259" key="14">
    <source>
        <dbReference type="PROSITE" id="PS50113"/>
    </source>
</evidence>
<dbReference type="EMBL" id="JACJPY010000014">
    <property type="protein sequence ID" value="MBD2149827.1"/>
    <property type="molecule type" value="Genomic_DNA"/>
</dbReference>
<feature type="domain" description="PAC" evidence="14">
    <location>
        <begin position="364"/>
        <end position="416"/>
    </location>
</feature>
<dbReference type="InterPro" id="IPR001789">
    <property type="entry name" value="Sig_transdc_resp-reg_receiver"/>
</dbReference>
<dbReference type="Gene3D" id="3.30.450.20">
    <property type="entry name" value="PAS domain"/>
    <property type="match status" value="2"/>
</dbReference>
<dbReference type="InterPro" id="IPR003661">
    <property type="entry name" value="HisK_dim/P_dom"/>
</dbReference>
<dbReference type="SUPFAM" id="SSF52172">
    <property type="entry name" value="CheY-like"/>
    <property type="match status" value="2"/>
</dbReference>
<evidence type="ECO:0000256" key="10">
    <source>
        <dbReference type="SAM" id="Coils"/>
    </source>
</evidence>
<dbReference type="Pfam" id="PF13426">
    <property type="entry name" value="PAS_9"/>
    <property type="match status" value="1"/>
</dbReference>
<dbReference type="InterPro" id="IPR036097">
    <property type="entry name" value="HisK_dim/P_sf"/>
</dbReference>
<dbReference type="SUPFAM" id="SSF47384">
    <property type="entry name" value="Homodimeric domain of signal transducing histidine kinase"/>
    <property type="match status" value="1"/>
</dbReference>
<dbReference type="CDD" id="cd00082">
    <property type="entry name" value="HisKA"/>
    <property type="match status" value="1"/>
</dbReference>
<dbReference type="Pfam" id="PF00072">
    <property type="entry name" value="Response_reg"/>
    <property type="match status" value="2"/>
</dbReference>
<protein>
    <recommendedName>
        <fullName evidence="8">Circadian input-output histidine kinase CikA</fullName>
        <ecNumber evidence="3">2.7.13.3</ecNumber>
    </recommendedName>
</protein>
<dbReference type="Gene3D" id="3.30.565.10">
    <property type="entry name" value="Histidine kinase-like ATPase, C-terminal domain"/>
    <property type="match status" value="1"/>
</dbReference>
<dbReference type="NCBIfam" id="TIGR00229">
    <property type="entry name" value="sensory_box"/>
    <property type="match status" value="1"/>
</dbReference>
<dbReference type="SMART" id="SM00388">
    <property type="entry name" value="HisKA"/>
    <property type="match status" value="1"/>
</dbReference>
<dbReference type="GO" id="GO:0009927">
    <property type="term" value="F:histidine phosphotransfer kinase activity"/>
    <property type="evidence" value="ECO:0007669"/>
    <property type="project" value="TreeGrafter"/>
</dbReference>
<dbReference type="GO" id="GO:0005886">
    <property type="term" value="C:plasma membrane"/>
    <property type="evidence" value="ECO:0007669"/>
    <property type="project" value="TreeGrafter"/>
</dbReference>
<feature type="domain" description="Response regulatory" evidence="12">
    <location>
        <begin position="6"/>
        <end position="122"/>
    </location>
</feature>
<evidence type="ECO:0000256" key="4">
    <source>
        <dbReference type="ARBA" id="ARBA00022553"/>
    </source>
</evidence>